<feature type="domain" description="Sialate O-acetylesterase" evidence="2">
    <location>
        <begin position="106"/>
        <end position="345"/>
    </location>
</feature>
<protein>
    <submittedName>
        <fullName evidence="3">Sialic acid-specific 9-O-acetylesterase</fullName>
    </submittedName>
</protein>
<dbReference type="Gene3D" id="2.60.40.10">
    <property type="entry name" value="Immunoglobulins"/>
    <property type="match status" value="1"/>
</dbReference>
<dbReference type="GO" id="GO:0001681">
    <property type="term" value="F:sialate O-acetylesterase activity"/>
    <property type="evidence" value="ECO:0007669"/>
    <property type="project" value="InterPro"/>
</dbReference>
<accession>D3JVT5</accession>
<evidence type="ECO:0000313" key="3">
    <source>
        <dbReference type="EMBL" id="ADB80104.1"/>
    </source>
</evidence>
<proteinExistence type="predicted"/>
<sequence length="483" mass="53469">MMKRFLPLLSALLMLATSTEARVKLPSLLGDGMVLQRNTRVLIWGTTDRAAAVKVETSWDGRKYSTRPDKSGNWSVLVDTPEAGGPYSISISDGDKLRLDNVLIGEVWICSGQSNMEMPVGGWDHQRVEGALQTIREAGSTPLIRLFTVARNNASEPQEDCTGEWKTSAPAHVHAFSATAYYFGKTLAEFLPGIPIGLIATDWGGTPIEAWLSTKALESTPGINLPLSKSLYWEEVRTGQLFNGMIYPLRHYAARGFIWYQGEANLVNSADYAAITVSMVNEWRTLWNNPDMPYYLVQIAPYSYDDPQGTGLPMLVEQQYRIPELLPHSGVAATTDIGHRDCIHPPYKKEVGERLAFLALAQDYGIQGLPVTPRYREMAVEQATVRLRFDRGPVAGDGFRVHGADRKLVLRGFEIAGADRVWHPAAAEIDWNTNDILVSSPAVPNPVAVRYAFHNWPEGANVVTDDGLPLPMFRTDDWPAGSE</sequence>
<dbReference type="EMBL" id="GU322009">
    <property type="protein sequence ID" value="ADB80104.1"/>
    <property type="molecule type" value="Genomic_DNA"/>
</dbReference>
<evidence type="ECO:0000256" key="1">
    <source>
        <dbReference type="ARBA" id="ARBA00022801"/>
    </source>
</evidence>
<evidence type="ECO:0000259" key="2">
    <source>
        <dbReference type="Pfam" id="PF03629"/>
    </source>
</evidence>
<dbReference type="InterPro" id="IPR036514">
    <property type="entry name" value="SGNH_hydro_sf"/>
</dbReference>
<dbReference type="GO" id="GO:0005975">
    <property type="term" value="P:carbohydrate metabolic process"/>
    <property type="evidence" value="ECO:0007669"/>
    <property type="project" value="TreeGrafter"/>
</dbReference>
<keyword evidence="1" id="KW-0378">Hydrolase</keyword>
<dbReference type="PANTHER" id="PTHR22901">
    <property type="entry name" value="SIALATE O-ACETYLESTERASE"/>
    <property type="match status" value="1"/>
</dbReference>
<dbReference type="SUPFAM" id="SSF52266">
    <property type="entry name" value="SGNH hydrolase"/>
    <property type="match status" value="1"/>
</dbReference>
<dbReference type="AlphaFoldDB" id="D3JVT5"/>
<dbReference type="PANTHER" id="PTHR22901:SF0">
    <property type="entry name" value="SIALATE O-ACETYLESTERASE"/>
    <property type="match status" value="1"/>
</dbReference>
<dbReference type="InterPro" id="IPR039329">
    <property type="entry name" value="SIAE"/>
</dbReference>
<dbReference type="Pfam" id="PF03629">
    <property type="entry name" value="SASA"/>
    <property type="match status" value="1"/>
</dbReference>
<dbReference type="InterPro" id="IPR013783">
    <property type="entry name" value="Ig-like_fold"/>
</dbReference>
<name>D3JVT5_9ZZZZ</name>
<organism evidence="3">
    <name type="scientific">uncultured microorganism</name>
    <dbReference type="NCBI Taxonomy" id="358574"/>
    <lineage>
        <taxon>unclassified sequences</taxon>
        <taxon>environmental samples</taxon>
    </lineage>
</organism>
<dbReference type="Gene3D" id="3.40.50.1110">
    <property type="entry name" value="SGNH hydrolase"/>
    <property type="match status" value="1"/>
</dbReference>
<dbReference type="InterPro" id="IPR005181">
    <property type="entry name" value="SASA"/>
</dbReference>
<reference evidence="3" key="1">
    <citation type="submission" date="2009-12" db="EMBL/GenBank/DDBJ databases">
        <title>Cloning and identification of genes encoding acidic cellulases from the metagenomes of buffalo rumen.</title>
        <authorList>
            <person name="Duan C.J."/>
            <person name="Liu J.L."/>
            <person name="Feng J.X."/>
        </authorList>
    </citation>
    <scope>NUCLEOTIDE SEQUENCE</scope>
</reference>